<dbReference type="InterPro" id="IPR002575">
    <property type="entry name" value="Aminoglycoside_PTrfase"/>
</dbReference>
<dbReference type="Proteomes" id="UP000321805">
    <property type="component" value="Chromosome"/>
</dbReference>
<dbReference type="InterPro" id="IPR052898">
    <property type="entry name" value="ACAD10-like"/>
</dbReference>
<evidence type="ECO:0000259" key="1">
    <source>
        <dbReference type="Pfam" id="PF01636"/>
    </source>
</evidence>
<reference evidence="2 3" key="1">
    <citation type="journal article" date="2018" name="J. Microbiol.">
        <title>Baekduia soli gen. nov., sp. nov., a novel bacterium isolated from the soil of Baekdu Mountain and proposal of a novel family name, Baekduiaceae fam. nov.</title>
        <authorList>
            <person name="An D.S."/>
            <person name="Siddiqi M.Z."/>
            <person name="Kim K.H."/>
            <person name="Yu H.S."/>
            <person name="Im W.T."/>
        </authorList>
    </citation>
    <scope>NUCLEOTIDE SEQUENCE [LARGE SCALE GENOMIC DNA]</scope>
    <source>
        <strain evidence="2 3">BR7-21</strain>
    </source>
</reference>
<accession>A0A5B8UB51</accession>
<keyword evidence="3" id="KW-1185">Reference proteome</keyword>
<proteinExistence type="predicted"/>
<dbReference type="RefSeq" id="WP_146923016.1">
    <property type="nucleotide sequence ID" value="NZ_CP042430.1"/>
</dbReference>
<dbReference type="Gene3D" id="3.90.1200.10">
    <property type="match status" value="1"/>
</dbReference>
<dbReference type="OrthoDB" id="3806873at2"/>
<protein>
    <submittedName>
        <fullName evidence="2">Phosphotransferase family protein</fullName>
    </submittedName>
</protein>
<dbReference type="CDD" id="cd05154">
    <property type="entry name" value="ACAD10_11_N-like"/>
    <property type="match status" value="1"/>
</dbReference>
<dbReference type="SUPFAM" id="SSF56112">
    <property type="entry name" value="Protein kinase-like (PK-like)"/>
    <property type="match status" value="1"/>
</dbReference>
<feature type="domain" description="Aminoglycoside phosphotransferase" evidence="1">
    <location>
        <begin position="33"/>
        <end position="261"/>
    </location>
</feature>
<dbReference type="AlphaFoldDB" id="A0A5B8UB51"/>
<dbReference type="Gene3D" id="3.30.200.20">
    <property type="entry name" value="Phosphorylase Kinase, domain 1"/>
    <property type="match status" value="1"/>
</dbReference>
<sequence>MPDAGAELPGIDRAAVQDWLGRHVPGLEPPLEFRRVGRGRSNLTYRVSSAGGTTAVLRRPPVAGQVESAQDMGRERRVLECLAAVGQPVPRPLAHCTDIRVTGADFYVMEHVDGVVADSEQAVHDGLAPEARARVGASLARTLAGLHAVDHEAAGLADFGRGQDYAGRQLRRWSRQWELTHTRELPAVDRHAARLRDTVPPQDATSVVHGDYTTFNTILGPDGEVRAILDWELSTIGDPVADLAWLLMWWPDDQRSAPLGATPVSLMDGFAQRADVLEAYVAASGRDVEHLRWWLSLSYWKLAVILEGILYRWHQDPAMGGHDPGALEPGVEKLVGLAEETLAEGAR</sequence>
<dbReference type="Pfam" id="PF01636">
    <property type="entry name" value="APH"/>
    <property type="match status" value="1"/>
</dbReference>
<dbReference type="PANTHER" id="PTHR47829">
    <property type="entry name" value="HYDROLASE, PUTATIVE (AFU_ORTHOLOGUE AFUA_1G12880)-RELATED"/>
    <property type="match status" value="1"/>
</dbReference>
<gene>
    <name evidence="2" type="ORF">FSW04_24380</name>
</gene>
<evidence type="ECO:0000313" key="3">
    <source>
        <dbReference type="Proteomes" id="UP000321805"/>
    </source>
</evidence>
<dbReference type="InterPro" id="IPR041726">
    <property type="entry name" value="ACAD10_11_N"/>
</dbReference>
<organism evidence="2 3">
    <name type="scientific">Baekduia soli</name>
    <dbReference type="NCBI Taxonomy" id="496014"/>
    <lineage>
        <taxon>Bacteria</taxon>
        <taxon>Bacillati</taxon>
        <taxon>Actinomycetota</taxon>
        <taxon>Thermoleophilia</taxon>
        <taxon>Solirubrobacterales</taxon>
        <taxon>Baekduiaceae</taxon>
        <taxon>Baekduia</taxon>
    </lineage>
</organism>
<dbReference type="KEGG" id="bsol:FSW04_24380"/>
<dbReference type="EMBL" id="CP042430">
    <property type="protein sequence ID" value="QEC50413.1"/>
    <property type="molecule type" value="Genomic_DNA"/>
</dbReference>
<evidence type="ECO:0000313" key="2">
    <source>
        <dbReference type="EMBL" id="QEC50413.1"/>
    </source>
</evidence>
<dbReference type="InterPro" id="IPR011009">
    <property type="entry name" value="Kinase-like_dom_sf"/>
</dbReference>
<name>A0A5B8UB51_9ACTN</name>
<dbReference type="PANTHER" id="PTHR47829:SF1">
    <property type="entry name" value="HAD FAMILY PHOSPHATASE"/>
    <property type="match status" value="1"/>
</dbReference>
<keyword evidence="2" id="KW-0808">Transferase</keyword>
<dbReference type="GO" id="GO:0016740">
    <property type="term" value="F:transferase activity"/>
    <property type="evidence" value="ECO:0007669"/>
    <property type="project" value="UniProtKB-KW"/>
</dbReference>